<dbReference type="InterPro" id="IPR036291">
    <property type="entry name" value="NAD(P)-bd_dom_sf"/>
</dbReference>
<dbReference type="RefSeq" id="WP_013406979.1">
    <property type="nucleotide sequence ID" value="NC_014655.1"/>
</dbReference>
<dbReference type="GO" id="GO:0042602">
    <property type="term" value="F:riboflavin reductase (NADPH) activity"/>
    <property type="evidence" value="ECO:0007669"/>
    <property type="project" value="TreeGrafter"/>
</dbReference>
<evidence type="ECO:0000313" key="2">
    <source>
        <dbReference type="EMBL" id="ADQ15923.1"/>
    </source>
</evidence>
<dbReference type="SUPFAM" id="SSF51735">
    <property type="entry name" value="NAD(P)-binding Rossmann-fold domains"/>
    <property type="match status" value="1"/>
</dbReference>
<organism evidence="2 3">
    <name type="scientific">Leadbetterella byssophila (strain DSM 17132 / JCM 16389 / KACC 11308 / NBRC 106382 / 4M15)</name>
    <dbReference type="NCBI Taxonomy" id="649349"/>
    <lineage>
        <taxon>Bacteria</taxon>
        <taxon>Pseudomonadati</taxon>
        <taxon>Bacteroidota</taxon>
        <taxon>Cytophagia</taxon>
        <taxon>Cytophagales</taxon>
        <taxon>Leadbetterellaceae</taxon>
        <taxon>Leadbetterella</taxon>
    </lineage>
</organism>
<dbReference type="Pfam" id="PF13460">
    <property type="entry name" value="NAD_binding_10"/>
    <property type="match status" value="1"/>
</dbReference>
<dbReference type="EMBL" id="CP002305">
    <property type="protein sequence ID" value="ADQ15923.1"/>
    <property type="molecule type" value="Genomic_DNA"/>
</dbReference>
<dbReference type="OrthoDB" id="9780595at2"/>
<dbReference type="eggNOG" id="COG0702">
    <property type="taxonomic scope" value="Bacteria"/>
</dbReference>
<name>E4RSS3_LEAB4</name>
<sequence length="288" mass="32432">MKKIAIIGATGMLGQPVTKEFINAGFDVTLLVRDINKAKQIFGSTVRLVEGDLKDSNKLRQSLDGQDGLYLNLSVEQKSGKTDFQPERDGLDNILEAAKNSTVKRIGYLSSLVHLYQGQNGFDWWAFDIKQKAVTKIKNSGLTYSIFYPSTFMESFDKGAYRQGNNIVLAGTSKHKMFLISGSDYGKQVVKAFQLDNGNHDYVVQGQDGYTADEAAKFYVDNYTKKKVKIMKAPVGLLKFFGKFTNKFNYGANIIEALNNYPEKFEAEKTWQDLGKPQVKFIDYIKKN</sequence>
<dbReference type="GO" id="GO:0004074">
    <property type="term" value="F:biliverdin reductase [NAD(P)H] activity"/>
    <property type="evidence" value="ECO:0007669"/>
    <property type="project" value="TreeGrafter"/>
</dbReference>
<dbReference type="STRING" id="649349.Lbys_0127"/>
<keyword evidence="3" id="KW-1185">Reference proteome</keyword>
<reference evidence="2 3" key="2">
    <citation type="journal article" date="2011" name="Stand. Genomic Sci.">
        <title>Complete genome sequence of Leadbetterella byssophila type strain (4M15).</title>
        <authorList>
            <person name="Abt B."/>
            <person name="Teshima H."/>
            <person name="Lucas S."/>
            <person name="Lapidus A."/>
            <person name="Del Rio T.G."/>
            <person name="Nolan M."/>
            <person name="Tice H."/>
            <person name="Cheng J.F."/>
            <person name="Pitluck S."/>
            <person name="Liolios K."/>
            <person name="Pagani I."/>
            <person name="Ivanova N."/>
            <person name="Mavromatis K."/>
            <person name="Pati A."/>
            <person name="Tapia R."/>
            <person name="Han C."/>
            <person name="Goodwin L."/>
            <person name="Chen A."/>
            <person name="Palaniappan K."/>
            <person name="Land M."/>
            <person name="Hauser L."/>
            <person name="Chang Y.J."/>
            <person name="Jeffries C.D."/>
            <person name="Rohde M."/>
            <person name="Goker M."/>
            <person name="Tindall B.J."/>
            <person name="Detter J.C."/>
            <person name="Woyke T."/>
            <person name="Bristow J."/>
            <person name="Eisen J.A."/>
            <person name="Markowitz V."/>
            <person name="Hugenholtz P."/>
            <person name="Klenk H.P."/>
            <person name="Kyrpides N.C."/>
        </authorList>
    </citation>
    <scope>NUCLEOTIDE SEQUENCE [LARGE SCALE GENOMIC DNA]</scope>
    <source>
        <strain evidence="3">DSM 17132 / JCM 16389 / KACC 11308 / NBRC 106382 / 4M15</strain>
    </source>
</reference>
<dbReference type="InterPro" id="IPR016040">
    <property type="entry name" value="NAD(P)-bd_dom"/>
</dbReference>
<dbReference type="InterPro" id="IPR051606">
    <property type="entry name" value="Polyketide_Oxido-like"/>
</dbReference>
<dbReference type="HOGENOM" id="CLU_930878_0_0_10"/>
<dbReference type="AlphaFoldDB" id="E4RSS3"/>
<dbReference type="Gene3D" id="3.40.50.720">
    <property type="entry name" value="NAD(P)-binding Rossmann-like Domain"/>
    <property type="match status" value="1"/>
</dbReference>
<proteinExistence type="predicted"/>
<dbReference type="PANTHER" id="PTHR43355">
    <property type="entry name" value="FLAVIN REDUCTASE (NADPH)"/>
    <property type="match status" value="1"/>
</dbReference>
<reference key="1">
    <citation type="submission" date="2010-11" db="EMBL/GenBank/DDBJ databases">
        <title>The complete genome of Leadbetterella byssophila DSM 17132.</title>
        <authorList>
            <consortium name="US DOE Joint Genome Institute (JGI-PGF)"/>
            <person name="Lucas S."/>
            <person name="Copeland A."/>
            <person name="Lapidus A."/>
            <person name="Glavina del Rio T."/>
            <person name="Dalin E."/>
            <person name="Tice H."/>
            <person name="Bruce D."/>
            <person name="Goodwin L."/>
            <person name="Pitluck S."/>
            <person name="Kyrpides N."/>
            <person name="Mavromatis K."/>
            <person name="Ivanova N."/>
            <person name="Teshima H."/>
            <person name="Brettin T."/>
            <person name="Detter J.C."/>
            <person name="Han C."/>
            <person name="Tapia R."/>
            <person name="Land M."/>
            <person name="Hauser L."/>
            <person name="Markowitz V."/>
            <person name="Cheng J.-F."/>
            <person name="Hugenholtz P."/>
            <person name="Woyke T."/>
            <person name="Wu D."/>
            <person name="Tindall B."/>
            <person name="Pomrenke H.G."/>
            <person name="Brambilla E."/>
            <person name="Klenk H.-P."/>
            <person name="Eisen J.A."/>
        </authorList>
    </citation>
    <scope>NUCLEOTIDE SEQUENCE [LARGE SCALE GENOMIC DNA]</scope>
    <source>
        <strain>DSM 17132</strain>
    </source>
</reference>
<protein>
    <submittedName>
        <fullName evidence="2">NmrA family protein</fullName>
    </submittedName>
</protein>
<dbReference type="Proteomes" id="UP000007435">
    <property type="component" value="Chromosome"/>
</dbReference>
<gene>
    <name evidence="2" type="ordered locus">Lbys_0127</name>
</gene>
<feature type="domain" description="NAD(P)-binding" evidence="1">
    <location>
        <begin position="8"/>
        <end position="164"/>
    </location>
</feature>
<dbReference type="KEGG" id="lby:Lbys_0127"/>
<evidence type="ECO:0000313" key="3">
    <source>
        <dbReference type="Proteomes" id="UP000007435"/>
    </source>
</evidence>
<accession>E4RSS3</accession>
<evidence type="ECO:0000259" key="1">
    <source>
        <dbReference type="Pfam" id="PF13460"/>
    </source>
</evidence>
<dbReference type="PANTHER" id="PTHR43355:SF2">
    <property type="entry name" value="FLAVIN REDUCTASE (NADPH)"/>
    <property type="match status" value="1"/>
</dbReference>